<accession>A0A1H9Y0M2</accession>
<name>A0A1H9Y0M2_9BACI</name>
<gene>
    <name evidence="1" type="ORF">SAMN05216389_10192</name>
</gene>
<protein>
    <recommendedName>
        <fullName evidence="3">Transposase, YhgA-like</fullName>
    </recommendedName>
</protein>
<evidence type="ECO:0000313" key="2">
    <source>
        <dbReference type="Proteomes" id="UP000198618"/>
    </source>
</evidence>
<evidence type="ECO:0008006" key="3">
    <source>
        <dbReference type="Google" id="ProtNLM"/>
    </source>
</evidence>
<dbReference type="EMBL" id="FOHE01000001">
    <property type="protein sequence ID" value="SES62183.1"/>
    <property type="molecule type" value="Genomic_DNA"/>
</dbReference>
<organism evidence="1 2">
    <name type="scientific">Oceanobacillus limi</name>
    <dbReference type="NCBI Taxonomy" id="930131"/>
    <lineage>
        <taxon>Bacteria</taxon>
        <taxon>Bacillati</taxon>
        <taxon>Bacillota</taxon>
        <taxon>Bacilli</taxon>
        <taxon>Bacillales</taxon>
        <taxon>Bacillaceae</taxon>
        <taxon>Oceanobacillus</taxon>
    </lineage>
</organism>
<keyword evidence="2" id="KW-1185">Reference proteome</keyword>
<proteinExistence type="predicted"/>
<evidence type="ECO:0000313" key="1">
    <source>
        <dbReference type="EMBL" id="SES62183.1"/>
    </source>
</evidence>
<sequence length="95" mass="11229">MSIATIIREETSHYLHHDQLFKVLIHHFFEEFLEAFFPQVHHHIDFKSMKPLSEEMFTDLLEGESRKADIVVETKLKGQDTVLNYSCRTSKLLPK</sequence>
<dbReference type="STRING" id="930131.SAMN05216389_10192"/>
<dbReference type="AlphaFoldDB" id="A0A1H9Y0M2"/>
<reference evidence="1 2" key="1">
    <citation type="submission" date="2016-10" db="EMBL/GenBank/DDBJ databases">
        <authorList>
            <person name="de Groot N.N."/>
        </authorList>
    </citation>
    <scope>NUCLEOTIDE SEQUENCE [LARGE SCALE GENOMIC DNA]</scope>
    <source>
        <strain evidence="1 2">IBRC-M 10780</strain>
    </source>
</reference>
<dbReference type="Proteomes" id="UP000198618">
    <property type="component" value="Unassembled WGS sequence"/>
</dbReference>